<evidence type="ECO:0000256" key="1">
    <source>
        <dbReference type="SAM" id="MobiDB-lite"/>
    </source>
</evidence>
<proteinExistence type="predicted"/>
<dbReference type="Proteomes" id="UP000789572">
    <property type="component" value="Unassembled WGS sequence"/>
</dbReference>
<accession>A0A9N9D6P0</accession>
<reference evidence="2" key="1">
    <citation type="submission" date="2021-06" db="EMBL/GenBank/DDBJ databases">
        <authorList>
            <person name="Kallberg Y."/>
            <person name="Tangrot J."/>
            <person name="Rosling A."/>
        </authorList>
    </citation>
    <scope>NUCLEOTIDE SEQUENCE</scope>
    <source>
        <strain evidence="2">IA702</strain>
    </source>
</reference>
<sequence length="90" mass="10371">TTEMTIIAQENESAGPRLSAKEFELYNRLNAAGRVTFLKVLDQRTEKGWKEGKKIGKEGRKVGREEGRKVGREEGRKEERKRGVCYKPYI</sequence>
<keyword evidence="3" id="KW-1185">Reference proteome</keyword>
<organism evidence="2 3">
    <name type="scientific">Paraglomus occultum</name>
    <dbReference type="NCBI Taxonomy" id="144539"/>
    <lineage>
        <taxon>Eukaryota</taxon>
        <taxon>Fungi</taxon>
        <taxon>Fungi incertae sedis</taxon>
        <taxon>Mucoromycota</taxon>
        <taxon>Glomeromycotina</taxon>
        <taxon>Glomeromycetes</taxon>
        <taxon>Paraglomerales</taxon>
        <taxon>Paraglomeraceae</taxon>
        <taxon>Paraglomus</taxon>
    </lineage>
</organism>
<feature type="region of interest" description="Disordered" evidence="1">
    <location>
        <begin position="60"/>
        <end position="82"/>
    </location>
</feature>
<evidence type="ECO:0000313" key="2">
    <source>
        <dbReference type="EMBL" id="CAG8624363.1"/>
    </source>
</evidence>
<protein>
    <submittedName>
        <fullName evidence="2">1390_t:CDS:1</fullName>
    </submittedName>
</protein>
<name>A0A9N9D6P0_9GLOM</name>
<evidence type="ECO:0000313" key="3">
    <source>
        <dbReference type="Proteomes" id="UP000789572"/>
    </source>
</evidence>
<dbReference type="EMBL" id="CAJVPJ010002559">
    <property type="protein sequence ID" value="CAG8624363.1"/>
    <property type="molecule type" value="Genomic_DNA"/>
</dbReference>
<gene>
    <name evidence="2" type="ORF">POCULU_LOCUS8577</name>
</gene>
<comment type="caution">
    <text evidence="2">The sequence shown here is derived from an EMBL/GenBank/DDBJ whole genome shotgun (WGS) entry which is preliminary data.</text>
</comment>
<dbReference type="AlphaFoldDB" id="A0A9N9D6P0"/>
<feature type="non-terminal residue" evidence="2">
    <location>
        <position position="90"/>
    </location>
</feature>